<dbReference type="Gene3D" id="3.60.15.10">
    <property type="entry name" value="Ribonuclease Z/Hydroxyacylglutathione hydrolase-like"/>
    <property type="match status" value="1"/>
</dbReference>
<dbReference type="Proteomes" id="UP000620075">
    <property type="component" value="Unassembled WGS sequence"/>
</dbReference>
<dbReference type="GO" id="GO:0035312">
    <property type="term" value="F:5'-3' DNA exonuclease activity"/>
    <property type="evidence" value="ECO:0007669"/>
    <property type="project" value="TreeGrafter"/>
</dbReference>
<dbReference type="RefSeq" id="WP_338177091.1">
    <property type="nucleotide sequence ID" value="NZ_JAEKNQ010000020.1"/>
</dbReference>
<dbReference type="PANTHER" id="PTHR23240">
    <property type="entry name" value="DNA CROSS-LINK REPAIR PROTEIN PSO2/SNM1-RELATED"/>
    <property type="match status" value="1"/>
</dbReference>
<feature type="domain" description="Zn-dependent metallo-hydrolase RNA specificity" evidence="1">
    <location>
        <begin position="268"/>
        <end position="312"/>
    </location>
</feature>
<dbReference type="InterPro" id="IPR036866">
    <property type="entry name" value="RibonucZ/Hydroxyglut_hydro"/>
</dbReference>
<dbReference type="AlphaFoldDB" id="A0A934KI50"/>
<dbReference type="EMBL" id="JAEKNQ010000020">
    <property type="protein sequence ID" value="MBJ7602520.1"/>
    <property type="molecule type" value="Genomic_DNA"/>
</dbReference>
<evidence type="ECO:0000313" key="2">
    <source>
        <dbReference type="EMBL" id="MBJ7602520.1"/>
    </source>
</evidence>
<name>A0A934KI50_9BACT</name>
<dbReference type="Pfam" id="PF07521">
    <property type="entry name" value="RMMBL"/>
    <property type="match status" value="1"/>
</dbReference>
<dbReference type="InterPro" id="IPR011108">
    <property type="entry name" value="RMMBL"/>
</dbReference>
<proteinExistence type="predicted"/>
<comment type="caution">
    <text evidence="2">The sequence shown here is derived from an EMBL/GenBank/DDBJ whole genome shotgun (WGS) entry which is preliminary data.</text>
</comment>
<accession>A0A934KI50</accession>
<evidence type="ECO:0000313" key="3">
    <source>
        <dbReference type="Proteomes" id="UP000620075"/>
    </source>
</evidence>
<gene>
    <name evidence="2" type="ORF">JF888_04905</name>
</gene>
<dbReference type="GO" id="GO:0006303">
    <property type="term" value="P:double-strand break repair via nonhomologous end joining"/>
    <property type="evidence" value="ECO:0007669"/>
    <property type="project" value="TreeGrafter"/>
</dbReference>
<organism evidence="2 3">
    <name type="scientific">Candidatus Dormiibacter inghamiae</name>
    <dbReference type="NCBI Taxonomy" id="3127013"/>
    <lineage>
        <taxon>Bacteria</taxon>
        <taxon>Bacillati</taxon>
        <taxon>Candidatus Dormiibacterota</taxon>
        <taxon>Candidatus Dormibacteria</taxon>
        <taxon>Candidatus Dormibacterales</taxon>
        <taxon>Candidatus Dormibacteraceae</taxon>
        <taxon>Candidatus Dormiibacter</taxon>
    </lineage>
</organism>
<evidence type="ECO:0000259" key="1">
    <source>
        <dbReference type="Pfam" id="PF07521"/>
    </source>
</evidence>
<sequence length="323" mass="35995">MSCDVNWDRGISVVGHQLWLDPQVVRELAFVSHAHSDHARRHRRALLTEPTLSLLSKHRRPHDVEVVPVGQTVVVDGARVTLFDAGHMLGSAMLLFQQPGRSLLYTGDMKLRHPAGLSTPVPQAQALVMESTYGLPHFRFPEPDSVVLELALWCRQAIAAGATPVILAHALGKAQEVMLLLGRLGFRFALEERCLPFARGYEAAGVKLPEWAELSQVEERLEDRVVLLPPAGKQALKRLARYRTALVSGWAKDPQFSRLFGADRCFPLSDHCDFDELLDVVRLSGAEQVYTVHGYADELARHLRRRGVRAHALARTEQLALAI</sequence>
<dbReference type="GO" id="GO:0036297">
    <property type="term" value="P:interstrand cross-link repair"/>
    <property type="evidence" value="ECO:0007669"/>
    <property type="project" value="TreeGrafter"/>
</dbReference>
<dbReference type="GO" id="GO:0003684">
    <property type="term" value="F:damaged DNA binding"/>
    <property type="evidence" value="ECO:0007669"/>
    <property type="project" value="TreeGrafter"/>
</dbReference>
<dbReference type="SUPFAM" id="SSF56281">
    <property type="entry name" value="Metallo-hydrolase/oxidoreductase"/>
    <property type="match status" value="1"/>
</dbReference>
<reference evidence="2 3" key="1">
    <citation type="submission" date="2020-10" db="EMBL/GenBank/DDBJ databases">
        <title>Ca. Dormibacterota MAGs.</title>
        <authorList>
            <person name="Montgomery K."/>
        </authorList>
    </citation>
    <scope>NUCLEOTIDE SEQUENCE [LARGE SCALE GENOMIC DNA]</scope>
    <source>
        <strain evidence="2">SC8811_S16_3</strain>
    </source>
</reference>
<protein>
    <recommendedName>
        <fullName evidence="1">Zn-dependent metallo-hydrolase RNA specificity domain-containing protein</fullName>
    </recommendedName>
</protein>